<dbReference type="eggNOG" id="KOG2455">
    <property type="taxonomic scope" value="Eukaryota"/>
</dbReference>
<dbReference type="GO" id="GO:0010133">
    <property type="term" value="P:L-proline catabolic process to L-glutamate"/>
    <property type="evidence" value="ECO:0007669"/>
    <property type="project" value="UniProtKB-UniRule"/>
</dbReference>
<dbReference type="PROSITE" id="PS00070">
    <property type="entry name" value="ALDEHYDE_DEHYDR_CYS"/>
    <property type="match status" value="1"/>
</dbReference>
<dbReference type="Gene3D" id="3.40.605.10">
    <property type="entry name" value="Aldehyde Dehydrogenase, Chain A, domain 1"/>
    <property type="match status" value="1"/>
</dbReference>
<gene>
    <name evidence="10" type="ORF">AaeL_AAEL013831</name>
</gene>
<dbReference type="VEuPathDB" id="VectorBase:AAEL005422"/>
<dbReference type="PaxDb" id="7159-AAEL013831-PA"/>
<protein>
    <recommendedName>
        <fullName evidence="7 8">Multifunctional fusion protein</fullName>
    </recommendedName>
    <domain>
        <recommendedName>
            <fullName evidence="8">Delta-1-pyrroline-5-carboxylate dehydrogenase</fullName>
            <shortName evidence="8">P5C dehydrogenase</shortName>
        </recommendedName>
        <alternativeName>
            <fullName evidence="7">L-glutamate gamma-semialdehyde dehydrogenase</fullName>
        </alternativeName>
    </domain>
    <domain>
        <recommendedName>
            <fullName evidence="7">L-glutamate gamma-semialdehyde dehydrogenase</fullName>
            <ecNumber evidence="7">1.2.1.88</ecNumber>
        </recommendedName>
    </domain>
</protein>
<comment type="pathway">
    <text evidence="1 7">Amino-acid degradation; L-proline degradation into L-glutamate; L-glutamate from L-proline: step 2/2.</text>
</comment>
<dbReference type="GO" id="GO:0003842">
    <property type="term" value="F:L-glutamate gamma-semialdehyde dehydrogenase activity"/>
    <property type="evidence" value="ECO:0007669"/>
    <property type="project" value="UniProtKB-UniRule"/>
</dbReference>
<sequence>MIDRNVYITYNDTGCVDSMSHAYSVNHCHETRHITASTLEDVPIIIGSEEFRTNNVRHQVMPHNHSKQIAKFYWADKKLVEKAIKTATETQVKWDRTPISERIKIWQKAADLMAGPYRAELNAATMLGQAKTVIQAEIDSAAELIDFIRMNTVYLKEATKYQPISENSKVTKNSLRFRGIDGFIAAVSPFNFTAIGGNLAYTPALMGNGVLWKPSDTALLSNYVIFKIMREAGVPPGVVNFIPTDGPVFGDTITASPHLAGINFTGSVPTFNRLWRQVGENINIYNNFPRLIGECGGKNYHFVHPSADVQSVVNGTIRSSFEFCGQKCSACSRMYVPESLWPQVKEGLIKTRDTLKIGDVTDFSTFTSAVIDDKAFNRIKSYIDHAKSSKNLEIIAGGKCDDSKGYFIEPTIVQSNDPKDKIMTEEIFGPVLSIYVYKDKDLDQTMKLVGNSTRFALTGAVFSKDEAFLKRALEEFKLTAGNFYLNDKSTGSVVGQQPFGGGRMSELDFALSRKMCGPRTTVRSTLWLAGEAVDLLEELDSAFRQRMCGPRMNQKARFSSRLAGRRSMRLWKSWILLSAE</sequence>
<evidence type="ECO:0000313" key="11">
    <source>
        <dbReference type="Proteomes" id="UP000682892"/>
    </source>
</evidence>
<evidence type="ECO:0000256" key="5">
    <source>
        <dbReference type="ARBA" id="ARBA00023062"/>
    </source>
</evidence>
<dbReference type="FunFam" id="3.40.605.10:FF:000006">
    <property type="entry name" value="1-pyrroline-5-carboxylate dehydrogenase"/>
    <property type="match status" value="1"/>
</dbReference>
<dbReference type="InterPro" id="IPR005931">
    <property type="entry name" value="P5CDH/ALDH4A1"/>
</dbReference>
<feature type="domain" description="Aldehyde dehydrogenase" evidence="9">
    <location>
        <begin position="60"/>
        <end position="508"/>
    </location>
</feature>
<evidence type="ECO:0000256" key="8">
    <source>
        <dbReference type="RuleBase" id="RU366030"/>
    </source>
</evidence>
<dbReference type="GO" id="GO:0005759">
    <property type="term" value="C:mitochondrial matrix"/>
    <property type="evidence" value="ECO:0007669"/>
    <property type="project" value="TreeGrafter"/>
</dbReference>
<dbReference type="EC" id="1.2.1.88" evidence="7"/>
<dbReference type="SUPFAM" id="SSF53720">
    <property type="entry name" value="ALDH-like"/>
    <property type="match status" value="1"/>
</dbReference>
<dbReference type="Proteomes" id="UP000682892">
    <property type="component" value="Unassembled WGS sequence"/>
</dbReference>
<keyword evidence="5 7" id="KW-0642">Proline metabolism</keyword>
<evidence type="ECO:0000313" key="10">
    <source>
        <dbReference type="EMBL" id="EAT33901.1"/>
    </source>
</evidence>
<dbReference type="InterPro" id="IPR016160">
    <property type="entry name" value="Ald_DH_CS_CYS"/>
</dbReference>
<dbReference type="InterPro" id="IPR015590">
    <property type="entry name" value="Aldehyde_DH_dom"/>
</dbReference>
<proteinExistence type="inferred from homology"/>
<comment type="similarity">
    <text evidence="2 7">Belongs to the aldehyde dehydrogenase family.</text>
</comment>
<dbReference type="EMBL" id="CH478119">
    <property type="protein sequence ID" value="EAT33901.1"/>
    <property type="molecule type" value="Genomic_DNA"/>
</dbReference>
<dbReference type="PhylomeDB" id="Q16I13"/>
<dbReference type="STRING" id="7159.Q16I13"/>
<dbReference type="Gene3D" id="3.40.309.10">
    <property type="entry name" value="Aldehyde Dehydrogenase, Chain A, domain 2"/>
    <property type="match status" value="1"/>
</dbReference>
<dbReference type="InterPro" id="IPR016161">
    <property type="entry name" value="Ald_DH/histidinol_DH"/>
</dbReference>
<dbReference type="HOGENOM" id="CLU_005391_4_1_1"/>
<reference evidence="10" key="2">
    <citation type="journal article" date="2007" name="Science">
        <title>Genome sequence of Aedes aegypti, a major arbovirus vector.</title>
        <authorList>
            <person name="Nene V."/>
            <person name="Wortman J.R."/>
            <person name="Lawson D."/>
            <person name="Haas B."/>
            <person name="Kodira C."/>
            <person name="Tu Z.J."/>
            <person name="Loftus B."/>
            <person name="Xi Z."/>
            <person name="Megy K."/>
            <person name="Grabherr M."/>
            <person name="Ren Q."/>
            <person name="Zdobnov E.M."/>
            <person name="Lobo N.F."/>
            <person name="Campbell K.S."/>
            <person name="Brown S.E."/>
            <person name="Bonaldo M.F."/>
            <person name="Zhu J."/>
            <person name="Sinkins S.P."/>
            <person name="Hogenkamp D.G."/>
            <person name="Amedeo P."/>
            <person name="Arensburger P."/>
            <person name="Atkinson P.W."/>
            <person name="Bidwell S."/>
            <person name="Biedler J."/>
            <person name="Birney E."/>
            <person name="Bruggner R.V."/>
            <person name="Costas J."/>
            <person name="Coy M.R."/>
            <person name="Crabtree J."/>
            <person name="Crawford M."/>
            <person name="Debruyn B."/>
            <person name="Decaprio D."/>
            <person name="Eiglmeier K."/>
            <person name="Eisenstadt E."/>
            <person name="El-Dorry H."/>
            <person name="Gelbart W.M."/>
            <person name="Gomes S.L."/>
            <person name="Hammond M."/>
            <person name="Hannick L.I."/>
            <person name="Hogan J.R."/>
            <person name="Holmes M.H."/>
            <person name="Jaffe D."/>
            <person name="Johnston J.S."/>
            <person name="Kennedy R.C."/>
            <person name="Koo H."/>
            <person name="Kravitz S."/>
            <person name="Kriventseva E.V."/>
            <person name="Kulp D."/>
            <person name="Labutti K."/>
            <person name="Lee E."/>
            <person name="Li S."/>
            <person name="Lovin D.D."/>
            <person name="Mao C."/>
            <person name="Mauceli E."/>
            <person name="Menck C.F."/>
            <person name="Miller J.R."/>
            <person name="Montgomery P."/>
            <person name="Mori A."/>
            <person name="Nascimento A.L."/>
            <person name="Naveira H.F."/>
            <person name="Nusbaum C."/>
            <person name="O'leary S."/>
            <person name="Orvis J."/>
            <person name="Pertea M."/>
            <person name="Quesneville H."/>
            <person name="Reidenbach K.R."/>
            <person name="Rogers Y.H."/>
            <person name="Roth C.W."/>
            <person name="Schneider J.R."/>
            <person name="Schatz M."/>
            <person name="Shumway M."/>
            <person name="Stanke M."/>
            <person name="Stinson E.O."/>
            <person name="Tubio J.M."/>
            <person name="Vanzee J.P."/>
            <person name="Verjovski-Almeida S."/>
            <person name="Werner D."/>
            <person name="White O."/>
            <person name="Wyder S."/>
            <person name="Zeng Q."/>
            <person name="Zhao Q."/>
            <person name="Zhao Y."/>
            <person name="Hill C.A."/>
            <person name="Raikhel A.S."/>
            <person name="Soares M.B."/>
            <person name="Knudson D.L."/>
            <person name="Lee N.H."/>
            <person name="Galagan J."/>
            <person name="Salzberg S.L."/>
            <person name="Paulsen I.T."/>
            <person name="Dimopoulos G."/>
            <person name="Collins F.H."/>
            <person name="Birren B."/>
            <person name="Fraser-Liggett C.M."/>
            <person name="Severson D.W."/>
        </authorList>
    </citation>
    <scope>NUCLEOTIDE SEQUENCE [LARGE SCALE GENOMIC DNA]</scope>
    <source>
        <strain evidence="10">Liverpool</strain>
    </source>
</reference>
<dbReference type="FunFam" id="3.40.309.10:FF:000005">
    <property type="entry name" value="1-pyrroline-5-carboxylate dehydrogenase 1"/>
    <property type="match status" value="1"/>
</dbReference>
<evidence type="ECO:0000256" key="3">
    <source>
        <dbReference type="ARBA" id="ARBA00023002"/>
    </source>
</evidence>
<dbReference type="InterPro" id="IPR050485">
    <property type="entry name" value="Proline_metab_enzyme"/>
</dbReference>
<evidence type="ECO:0000256" key="2">
    <source>
        <dbReference type="ARBA" id="ARBA00009986"/>
    </source>
</evidence>
<dbReference type="InterPro" id="IPR016163">
    <property type="entry name" value="Ald_DH_C"/>
</dbReference>
<dbReference type="InterPro" id="IPR016162">
    <property type="entry name" value="Ald_DH_N"/>
</dbReference>
<evidence type="ECO:0000256" key="6">
    <source>
        <dbReference type="ARBA" id="ARBA00048142"/>
    </source>
</evidence>
<dbReference type="Pfam" id="PF00171">
    <property type="entry name" value="Aldedh"/>
    <property type="match status" value="1"/>
</dbReference>
<evidence type="ECO:0000259" key="9">
    <source>
        <dbReference type="Pfam" id="PF00171"/>
    </source>
</evidence>
<comment type="catalytic activity">
    <reaction evidence="6 7">
        <text>L-glutamate 5-semialdehyde + NAD(+) + H2O = L-glutamate + NADH + 2 H(+)</text>
        <dbReference type="Rhea" id="RHEA:30235"/>
        <dbReference type="ChEBI" id="CHEBI:15377"/>
        <dbReference type="ChEBI" id="CHEBI:15378"/>
        <dbReference type="ChEBI" id="CHEBI:29985"/>
        <dbReference type="ChEBI" id="CHEBI:57540"/>
        <dbReference type="ChEBI" id="CHEBI:57945"/>
        <dbReference type="ChEBI" id="CHEBI:58066"/>
        <dbReference type="EC" id="1.2.1.88"/>
    </reaction>
</comment>
<dbReference type="PANTHER" id="PTHR42862">
    <property type="entry name" value="DELTA-1-PYRROLINE-5-CARBOXYLATE DEHYDROGENASE 1, ISOFORM A-RELATED"/>
    <property type="match status" value="1"/>
</dbReference>
<evidence type="ECO:0000256" key="4">
    <source>
        <dbReference type="ARBA" id="ARBA00023027"/>
    </source>
</evidence>
<evidence type="ECO:0000256" key="7">
    <source>
        <dbReference type="RuleBase" id="RU366016"/>
    </source>
</evidence>
<accession>Q16I13</accession>
<reference evidence="10" key="1">
    <citation type="submission" date="2005-10" db="EMBL/GenBank/DDBJ databases">
        <authorList>
            <person name="Loftus B.J."/>
            <person name="Nene V.M."/>
            <person name="Hannick L.I."/>
            <person name="Bidwell S."/>
            <person name="Haas B."/>
            <person name="Amedeo P."/>
            <person name="Orvis J."/>
            <person name="Wortman J.R."/>
            <person name="White O.R."/>
            <person name="Salzberg S."/>
            <person name="Shumway M."/>
            <person name="Koo H."/>
            <person name="Zhao Y."/>
            <person name="Holmes M."/>
            <person name="Miller J."/>
            <person name="Schatz M."/>
            <person name="Pop M."/>
            <person name="Pai G."/>
            <person name="Utterback T."/>
            <person name="Rogers Y.-H."/>
            <person name="Kravitz S."/>
            <person name="Fraser C.M."/>
        </authorList>
    </citation>
    <scope>NUCLEOTIDE SEQUENCE</scope>
    <source>
        <strain evidence="10">Liverpool</strain>
    </source>
</reference>
<dbReference type="PANTHER" id="PTHR42862:SF1">
    <property type="entry name" value="DELTA-1-PYRROLINE-5-CARBOXYLATE DEHYDROGENASE 2, ISOFORM A-RELATED"/>
    <property type="match status" value="1"/>
</dbReference>
<name>Q16I13_AEDAE</name>
<dbReference type="NCBIfam" id="TIGR01236">
    <property type="entry name" value="D1pyr5carbox1"/>
    <property type="match status" value="1"/>
</dbReference>
<dbReference type="OMA" id="PNAVRNT"/>
<organism evidence="10 11">
    <name type="scientific">Aedes aegypti</name>
    <name type="common">Yellowfever mosquito</name>
    <name type="synonym">Culex aegypti</name>
    <dbReference type="NCBI Taxonomy" id="7159"/>
    <lineage>
        <taxon>Eukaryota</taxon>
        <taxon>Metazoa</taxon>
        <taxon>Ecdysozoa</taxon>
        <taxon>Arthropoda</taxon>
        <taxon>Hexapoda</taxon>
        <taxon>Insecta</taxon>
        <taxon>Pterygota</taxon>
        <taxon>Neoptera</taxon>
        <taxon>Endopterygota</taxon>
        <taxon>Diptera</taxon>
        <taxon>Nematocera</taxon>
        <taxon>Culicoidea</taxon>
        <taxon>Culicidae</taxon>
        <taxon>Culicinae</taxon>
        <taxon>Aedini</taxon>
        <taxon>Aedes</taxon>
        <taxon>Stegomyia</taxon>
    </lineage>
</organism>
<dbReference type="AlphaFoldDB" id="Q16I13"/>
<dbReference type="UniPathway" id="UPA00261">
    <property type="reaction ID" value="UER00374"/>
</dbReference>
<evidence type="ECO:0000256" key="1">
    <source>
        <dbReference type="ARBA" id="ARBA00004786"/>
    </source>
</evidence>
<reference evidence="10" key="3">
    <citation type="submission" date="2012-09" db="EMBL/GenBank/DDBJ databases">
        <authorList>
            <consortium name="VectorBase"/>
        </authorList>
    </citation>
    <scope>NUCLEOTIDE SEQUENCE</scope>
    <source>
        <strain evidence="10">Liverpool</strain>
    </source>
</reference>
<keyword evidence="4 7" id="KW-0520">NAD</keyword>
<keyword evidence="3 7" id="KW-0560">Oxidoreductase</keyword>